<dbReference type="RefSeq" id="WP_034564403.1">
    <property type="nucleotide sequence ID" value="NZ_CAMCCI010000074.1"/>
</dbReference>
<reference evidence="1 2" key="1">
    <citation type="journal article" date="2014" name="Genome Announc.">
        <title>Draft genome sequences of eight enterohepatic helicobacter species isolated from both laboratory and wild rodents.</title>
        <authorList>
            <person name="Sheh A."/>
            <person name="Shen Z."/>
            <person name="Fox J.G."/>
        </authorList>
    </citation>
    <scope>NUCLEOTIDE SEQUENCE [LARGE SCALE GENOMIC DNA]</scope>
    <source>
        <strain evidence="1 2">ATCC 49320</strain>
    </source>
</reference>
<comment type="caution">
    <text evidence="1">The sequence shown here is derived from an EMBL/GenBank/DDBJ whole genome shotgun (WGS) entry which is preliminary data.</text>
</comment>
<protein>
    <submittedName>
        <fullName evidence="1">Outer membrane beta-barrel protein</fullName>
    </submittedName>
</protein>
<proteinExistence type="predicted"/>
<gene>
    <name evidence="1" type="ORF">LS79_004060</name>
</gene>
<dbReference type="Pfam" id="PF01856">
    <property type="entry name" value="HP_OMP"/>
    <property type="match status" value="1"/>
</dbReference>
<name>A0A4U8UAI1_9HELI</name>
<dbReference type="AlphaFoldDB" id="A0A4U8UAI1"/>
<evidence type="ECO:0000313" key="2">
    <source>
        <dbReference type="Proteomes" id="UP000029857"/>
    </source>
</evidence>
<dbReference type="InterPro" id="IPR002718">
    <property type="entry name" value="OMP_Helicobacter"/>
</dbReference>
<accession>A0A4U8UAI1</accession>
<organism evidence="1 2">
    <name type="scientific">Helicobacter bilis</name>
    <dbReference type="NCBI Taxonomy" id="37372"/>
    <lineage>
        <taxon>Bacteria</taxon>
        <taxon>Pseudomonadati</taxon>
        <taxon>Campylobacterota</taxon>
        <taxon>Epsilonproteobacteria</taxon>
        <taxon>Campylobacterales</taxon>
        <taxon>Helicobacteraceae</taxon>
        <taxon>Helicobacter</taxon>
    </lineage>
</organism>
<dbReference type="Proteomes" id="UP000029857">
    <property type="component" value="Unassembled WGS sequence"/>
</dbReference>
<dbReference type="EMBL" id="JRPJ02000010">
    <property type="protein sequence ID" value="TLE10980.1"/>
    <property type="molecule type" value="Genomic_DNA"/>
</dbReference>
<evidence type="ECO:0000313" key="1">
    <source>
        <dbReference type="EMBL" id="TLE10980.1"/>
    </source>
</evidence>
<sequence>MKKVCFKMRLYKVVKRMDSIKKLLYCLSFSICCANDFNAFPKDNTANYLQPLSTAQQQTNISVQRKTSLPQKSPKQLSLLKQANKERNGMYVMVALNMIPTQRLLNNKPSYVFSMGMGVRGGVISYLDEYIGMRGYFALDFTNDNLSPIRTDANAYNGTFLMASLGLDIMVDFFIDKNYKNTLGFFAGIGAGAFIYFDMQTPIITPSSQEVSNFKASGNVMVQGGFSALIAHHHRVEIGVKFLPTPSLRVEQDGLVADYNPYIAYSYKF</sequence>